<keyword evidence="3" id="KW-1185">Reference proteome</keyword>
<dbReference type="Proteomes" id="UP000035763">
    <property type="component" value="Unassembled WGS sequence"/>
</dbReference>
<dbReference type="Gene3D" id="3.90.1200.10">
    <property type="match status" value="1"/>
</dbReference>
<sequence length="293" mass="31768">MKMPRRDLDLAAVLHQLDPGLGQAWIEELGEGWDNVAYAVRRPVGDDLLLRISKFADPEERARTLRTDVALLDFVAAHATLATNRVLAADPQTGALLLTPVPGRSADLLSPADPARAARELGVFLARLHTAEPPPGLVKPGRDLGLWRREAASAWGEARALCAEDVQREVDSFLAAPLPPRPERMVFCHNDLGDEHVIVDPASGQISGVIDWSDAVHDDPARDFALLLFDFGDAFFEGAWAAYGGTDEQLPVRARWYGARAGILGVCDRARRGDPGLTASLARLRSVLARPAT</sequence>
<dbReference type="STRING" id="1193182.BN11_680004"/>
<dbReference type="PANTHER" id="PTHR21310">
    <property type="entry name" value="AMINOGLYCOSIDE PHOSPHOTRANSFERASE-RELATED-RELATED"/>
    <property type="match status" value="1"/>
</dbReference>
<evidence type="ECO:0000313" key="3">
    <source>
        <dbReference type="Proteomes" id="UP000035763"/>
    </source>
</evidence>
<dbReference type="InterPro" id="IPR002575">
    <property type="entry name" value="Aminoglycoside_PTrfase"/>
</dbReference>
<name>W6K0H2_9MICO</name>
<dbReference type="GO" id="GO:0016740">
    <property type="term" value="F:transferase activity"/>
    <property type="evidence" value="ECO:0007669"/>
    <property type="project" value="UniProtKB-KW"/>
</dbReference>
<dbReference type="InterPro" id="IPR051678">
    <property type="entry name" value="AGP_Transferase"/>
</dbReference>
<evidence type="ECO:0000313" key="2">
    <source>
        <dbReference type="EMBL" id="CCH75398.1"/>
    </source>
</evidence>
<reference evidence="2 3" key="1">
    <citation type="journal article" date="2013" name="ISME J.">
        <title>A metabolic model for members of the genus Tetrasphaera involved in enhanced biological phosphorus removal.</title>
        <authorList>
            <person name="Kristiansen R."/>
            <person name="Nguyen H.T.T."/>
            <person name="Saunders A.M."/>
            <person name="Nielsen J.L."/>
            <person name="Wimmer R."/>
            <person name="Le V.Q."/>
            <person name="McIlroy S.J."/>
            <person name="Petrovski S."/>
            <person name="Seviour R.J."/>
            <person name="Calteau A."/>
            <person name="Nielsen K.L."/>
            <person name="Nielsen P.H."/>
        </authorList>
    </citation>
    <scope>NUCLEOTIDE SEQUENCE [LARGE SCALE GENOMIC DNA]</scope>
    <source>
        <strain evidence="2 3">Ben110</strain>
    </source>
</reference>
<dbReference type="RefSeq" id="WP_048695855.1">
    <property type="nucleotide sequence ID" value="NZ_HG764815.1"/>
</dbReference>
<evidence type="ECO:0000259" key="1">
    <source>
        <dbReference type="Pfam" id="PF01636"/>
    </source>
</evidence>
<accession>W6K0H2</accession>
<dbReference type="AlphaFoldDB" id="W6K0H2"/>
<organism evidence="2 3">
    <name type="scientific">Nostocoides australiense Ben110</name>
    <dbReference type="NCBI Taxonomy" id="1193182"/>
    <lineage>
        <taxon>Bacteria</taxon>
        <taxon>Bacillati</taxon>
        <taxon>Actinomycetota</taxon>
        <taxon>Actinomycetes</taxon>
        <taxon>Micrococcales</taxon>
        <taxon>Intrasporangiaceae</taxon>
        <taxon>Nostocoides</taxon>
    </lineage>
</organism>
<proteinExistence type="predicted"/>
<dbReference type="SUPFAM" id="SSF56112">
    <property type="entry name" value="Protein kinase-like (PK-like)"/>
    <property type="match status" value="1"/>
</dbReference>
<gene>
    <name evidence="2" type="ORF">BN11_680004</name>
</gene>
<comment type="caution">
    <text evidence="2">The sequence shown here is derived from an EMBL/GenBank/DDBJ whole genome shotgun (WGS) entry which is preliminary data.</text>
</comment>
<dbReference type="Pfam" id="PF01636">
    <property type="entry name" value="APH"/>
    <property type="match status" value="1"/>
</dbReference>
<feature type="domain" description="Aminoglycoside phosphotransferase" evidence="1">
    <location>
        <begin position="26"/>
        <end position="249"/>
    </location>
</feature>
<dbReference type="Gene3D" id="3.30.200.20">
    <property type="entry name" value="Phosphorylase Kinase, domain 1"/>
    <property type="match status" value="1"/>
</dbReference>
<dbReference type="InterPro" id="IPR011009">
    <property type="entry name" value="Kinase-like_dom_sf"/>
</dbReference>
<keyword evidence="2" id="KW-0808">Transferase</keyword>
<dbReference type="OrthoDB" id="3806873at2"/>
<dbReference type="EMBL" id="CAJA01000494">
    <property type="protein sequence ID" value="CCH75398.1"/>
    <property type="molecule type" value="Genomic_DNA"/>
</dbReference>
<protein>
    <submittedName>
        <fullName evidence="2">Putative Aminoglycoside phosphotransferase</fullName>
    </submittedName>
</protein>